<dbReference type="GO" id="GO:0043130">
    <property type="term" value="F:ubiquitin binding"/>
    <property type="evidence" value="ECO:0007669"/>
    <property type="project" value="TreeGrafter"/>
</dbReference>
<dbReference type="InterPro" id="IPR007717">
    <property type="entry name" value="NPL4_C"/>
</dbReference>
<dbReference type="PROSITE" id="PS50249">
    <property type="entry name" value="MPN"/>
    <property type="match status" value="1"/>
</dbReference>
<dbReference type="STRING" id="1684307.A0A316UDT7"/>
<evidence type="ECO:0000256" key="4">
    <source>
        <dbReference type="ARBA" id="ARBA00019709"/>
    </source>
</evidence>
<dbReference type="Proteomes" id="UP000245942">
    <property type="component" value="Unassembled WGS sequence"/>
</dbReference>
<dbReference type="GeneID" id="37016554"/>
<evidence type="ECO:0000313" key="7">
    <source>
        <dbReference type="EMBL" id="PWN23360.1"/>
    </source>
</evidence>
<dbReference type="GO" id="GO:0031965">
    <property type="term" value="C:nuclear membrane"/>
    <property type="evidence" value="ECO:0007669"/>
    <property type="project" value="UniProtKB-SubCell"/>
</dbReference>
<dbReference type="Pfam" id="PF05021">
    <property type="entry name" value="NPL4"/>
    <property type="match status" value="1"/>
</dbReference>
<evidence type="ECO:0000256" key="1">
    <source>
        <dbReference type="ARBA" id="ARBA00004335"/>
    </source>
</evidence>
<protein>
    <recommendedName>
        <fullName evidence="4">Nuclear protein localization protein 4</fullName>
    </recommendedName>
</protein>
<keyword evidence="8" id="KW-1185">Reference proteome</keyword>
<feature type="compositionally biased region" description="Gly residues" evidence="5">
    <location>
        <begin position="594"/>
        <end position="606"/>
    </location>
</feature>
<dbReference type="InterPro" id="IPR007716">
    <property type="entry name" value="NPL4_Zn-bd_put"/>
</dbReference>
<name>A0A316UDT7_9BASI</name>
<comment type="subcellular location">
    <subcellularLocation>
        <location evidence="2">Cytoplasm</location>
        <location evidence="2">Perinuclear region</location>
    </subcellularLocation>
    <subcellularLocation>
        <location evidence="1">Nucleus membrane</location>
        <topology evidence="1">Peripheral membrane protein</topology>
        <orientation evidence="1">Cytoplasmic side</orientation>
    </subcellularLocation>
</comment>
<dbReference type="PANTHER" id="PTHR12710:SF0">
    <property type="entry name" value="NUCLEAR PROTEIN LOCALIZATION PROTEIN 4 HOMOLOG"/>
    <property type="match status" value="1"/>
</dbReference>
<dbReference type="PANTHER" id="PTHR12710">
    <property type="entry name" value="NUCLEAR PROTEIN LOCALIZATION 4"/>
    <property type="match status" value="1"/>
</dbReference>
<dbReference type="RefSeq" id="XP_025350520.1">
    <property type="nucleotide sequence ID" value="XM_025494820.1"/>
</dbReference>
<dbReference type="AlphaFoldDB" id="A0A316UDT7"/>
<dbReference type="InterPro" id="IPR016563">
    <property type="entry name" value="Npl4"/>
</dbReference>
<accession>A0A316UDT7</accession>
<gene>
    <name evidence="7" type="ORF">BCV69DRAFT_310824</name>
</gene>
<evidence type="ECO:0000256" key="2">
    <source>
        <dbReference type="ARBA" id="ARBA00004556"/>
    </source>
</evidence>
<evidence type="ECO:0000256" key="5">
    <source>
        <dbReference type="SAM" id="MobiDB-lite"/>
    </source>
</evidence>
<feature type="domain" description="MPN" evidence="6">
    <location>
        <begin position="247"/>
        <end position="391"/>
    </location>
</feature>
<dbReference type="GO" id="GO:0006511">
    <property type="term" value="P:ubiquitin-dependent protein catabolic process"/>
    <property type="evidence" value="ECO:0007669"/>
    <property type="project" value="InterPro"/>
</dbReference>
<dbReference type="GO" id="GO:0048471">
    <property type="term" value="C:perinuclear region of cytoplasm"/>
    <property type="evidence" value="ECO:0007669"/>
    <property type="project" value="UniProtKB-SubCell"/>
</dbReference>
<reference evidence="7 8" key="1">
    <citation type="journal article" date="2018" name="Mol. Biol. Evol.">
        <title>Broad Genomic Sampling Reveals a Smut Pathogenic Ancestry of the Fungal Clade Ustilaginomycotina.</title>
        <authorList>
            <person name="Kijpornyongpan T."/>
            <person name="Mondo S.J."/>
            <person name="Barry K."/>
            <person name="Sandor L."/>
            <person name="Lee J."/>
            <person name="Lipzen A."/>
            <person name="Pangilinan J."/>
            <person name="LaButti K."/>
            <person name="Hainaut M."/>
            <person name="Henrissat B."/>
            <person name="Grigoriev I.V."/>
            <person name="Spatafora J.W."/>
            <person name="Aime M.C."/>
        </authorList>
    </citation>
    <scope>NUCLEOTIDE SEQUENCE [LARGE SCALE GENOMIC DNA]</scope>
    <source>
        <strain evidence="7 8">MCA 4718</strain>
    </source>
</reference>
<feature type="region of interest" description="Disordered" evidence="5">
    <location>
        <begin position="588"/>
        <end position="741"/>
    </location>
</feature>
<evidence type="ECO:0000256" key="3">
    <source>
        <dbReference type="ARBA" id="ARBA00011025"/>
    </source>
</evidence>
<evidence type="ECO:0000313" key="8">
    <source>
        <dbReference type="Proteomes" id="UP000245942"/>
    </source>
</evidence>
<dbReference type="EMBL" id="KZ819322">
    <property type="protein sequence ID" value="PWN23360.1"/>
    <property type="molecule type" value="Genomic_DNA"/>
</dbReference>
<dbReference type="Pfam" id="PF05020">
    <property type="entry name" value="zf-NPL4"/>
    <property type="match status" value="1"/>
</dbReference>
<organism evidence="7 8">
    <name type="scientific">Pseudomicrostroma glucosiphilum</name>
    <dbReference type="NCBI Taxonomy" id="1684307"/>
    <lineage>
        <taxon>Eukaryota</taxon>
        <taxon>Fungi</taxon>
        <taxon>Dikarya</taxon>
        <taxon>Basidiomycota</taxon>
        <taxon>Ustilaginomycotina</taxon>
        <taxon>Exobasidiomycetes</taxon>
        <taxon>Microstromatales</taxon>
        <taxon>Microstromatales incertae sedis</taxon>
        <taxon>Pseudomicrostroma</taxon>
    </lineage>
</organism>
<dbReference type="Gene3D" id="3.10.20.90">
    <property type="entry name" value="Phosphatidylinositol 3-kinase Catalytic Subunit, Chain A, domain 1"/>
    <property type="match status" value="1"/>
</dbReference>
<feature type="compositionally biased region" description="Gly residues" evidence="5">
    <location>
        <begin position="718"/>
        <end position="727"/>
    </location>
</feature>
<evidence type="ECO:0000259" key="6">
    <source>
        <dbReference type="PROSITE" id="PS50249"/>
    </source>
</evidence>
<sequence>MLVRIRSKDGLFRLTLEASDDMSILIDKLLEVVPTAEPTTITFSNDPRGSEMAADSLRGNSLSDLGISHGHLLYATYKDREEAPEAPVVSNGHTANAVASSSTAASTSATPLATSKPWQNVVEAPVDQYWEARGGMIPRERDSKFCRHGPKAMCDYCMPLEPYDAKYQAEHSIKHISFHAYLKKLDVATNASKPAQTYIPPLEEPNYTVRVPCPSGQHPSWPAGICTKCQPSAITLQSQEYRMVDHVEFAHPQLIENLLSFWRSTGTQRYGFLLGHYEPYDVVPMGIKAVVEAIHEPPQEGEVDGVTLGVPWEDQARVESLAAACGLSIVGQIYTDLTPADPSFSDPEKAGKVLCKRHKDSFFLSSLEAQFAGQLQAANANPCKYSLSGKYGSKFVTCVLSGTEEGAIDVSAYQISEQGVGMVKSDMIEASVQPSTVRVKPASATRYVPEVFYRYKNEYKIEVKESAKPTFPVEYLLVTLTHGFPNAPNPRFLATTTPFPIENRPGLHDQSAEKLFSVLANGTLSSSKLLTSLSDWHLLSFLHSQDLLEKEDLESLCQIASGSHSEEELQAVVARPAVQNLLSLAEAHTEGSRGGKSVGGGGGGGSVSEPMGDYAADDYIPPEAMEGYQAPQSSAAPPPAPAPSRSRPPPADLPGAEEPDEFTYTGEDDDGMAYDDDDDDEGAGGDEGAGYGSDMFDDASSTLSAENGLQAASISGRPSGGGGGGGSASRSAPPPPAPAAAASVIACPHCTFENAPGSSDCDVCGLPLSG</sequence>
<feature type="compositionally biased region" description="Acidic residues" evidence="5">
    <location>
        <begin position="655"/>
        <end position="684"/>
    </location>
</feature>
<dbReference type="CDD" id="cd08061">
    <property type="entry name" value="MPN_NPL4"/>
    <property type="match status" value="1"/>
</dbReference>
<dbReference type="GO" id="GO:0031625">
    <property type="term" value="F:ubiquitin protein ligase binding"/>
    <property type="evidence" value="ECO:0007669"/>
    <property type="project" value="TreeGrafter"/>
</dbReference>
<comment type="similarity">
    <text evidence="3">Belongs to the NPL4 family.</text>
</comment>
<feature type="compositionally biased region" description="Pro residues" evidence="5">
    <location>
        <begin position="636"/>
        <end position="652"/>
    </location>
</feature>
<proteinExistence type="inferred from homology"/>
<dbReference type="InterPro" id="IPR037518">
    <property type="entry name" value="MPN"/>
</dbReference>
<dbReference type="OrthoDB" id="10251089at2759"/>